<evidence type="ECO:0000256" key="1">
    <source>
        <dbReference type="SAM" id="SignalP"/>
    </source>
</evidence>
<feature type="signal peptide" evidence="1">
    <location>
        <begin position="1"/>
        <end position="18"/>
    </location>
</feature>
<accession>A0A562SIG6</accession>
<dbReference type="Proteomes" id="UP000320593">
    <property type="component" value="Unassembled WGS sequence"/>
</dbReference>
<proteinExistence type="predicted"/>
<evidence type="ECO:0000313" key="3">
    <source>
        <dbReference type="Proteomes" id="UP000320593"/>
    </source>
</evidence>
<name>A0A562SIG6_9HYPH</name>
<evidence type="ECO:0000313" key="2">
    <source>
        <dbReference type="EMBL" id="TWI80714.1"/>
    </source>
</evidence>
<protein>
    <submittedName>
        <fullName evidence="2">Uncharacterized protein</fullName>
    </submittedName>
</protein>
<reference evidence="2 3" key="1">
    <citation type="submission" date="2019-07" db="EMBL/GenBank/DDBJ databases">
        <title>Genomic Encyclopedia of Archaeal and Bacterial Type Strains, Phase II (KMG-II): from individual species to whole genera.</title>
        <authorList>
            <person name="Goeker M."/>
        </authorList>
    </citation>
    <scope>NUCLEOTIDE SEQUENCE [LARGE SCALE GENOMIC DNA]</scope>
    <source>
        <strain evidence="2 3">ATCC BAA-252</strain>
    </source>
</reference>
<keyword evidence="1" id="KW-0732">Signal</keyword>
<dbReference type="RefSeq" id="WP_145346827.1">
    <property type="nucleotide sequence ID" value="NZ_SMLY01000056.1"/>
</dbReference>
<dbReference type="OrthoDB" id="7867139at2"/>
<keyword evidence="3" id="KW-1185">Reference proteome</keyword>
<gene>
    <name evidence="2" type="ORF">JM93_03928</name>
</gene>
<dbReference type="AlphaFoldDB" id="A0A562SIG6"/>
<organism evidence="2 3">
    <name type="scientific">Roseibium hamelinense</name>
    <dbReference type="NCBI Taxonomy" id="150831"/>
    <lineage>
        <taxon>Bacteria</taxon>
        <taxon>Pseudomonadati</taxon>
        <taxon>Pseudomonadota</taxon>
        <taxon>Alphaproteobacteria</taxon>
        <taxon>Hyphomicrobiales</taxon>
        <taxon>Stappiaceae</taxon>
        <taxon>Roseibium</taxon>
    </lineage>
</organism>
<comment type="caution">
    <text evidence="2">The sequence shown here is derived from an EMBL/GenBank/DDBJ whole genome shotgun (WGS) entry which is preliminary data.</text>
</comment>
<dbReference type="EMBL" id="VLLF01000011">
    <property type="protein sequence ID" value="TWI80714.1"/>
    <property type="molecule type" value="Genomic_DNA"/>
</dbReference>
<feature type="chain" id="PRO_5021759395" evidence="1">
    <location>
        <begin position="19"/>
        <end position="199"/>
    </location>
</feature>
<sequence length="199" mass="20904">MASFLSVNLLALFGVSLAALTGLTTNASASDTYCGKNPSTWASDVAPELDGFYAVKNGAGVLSMAGRTMALPAGNRSDAAIETAPNGSMKIMSSQIGGEFELSFYKGAPWQIATSASSPLADNEILTSSDLGVLINCDPNDLPRLQSKGRYRDPESGQDVDFTLYLFAVDPKTLYGVTVGRIQTPNGPGKAQRVLTLSR</sequence>